<dbReference type="AlphaFoldDB" id="A0A6J4K675"/>
<organism evidence="1">
    <name type="scientific">uncultured Chloroflexota bacterium</name>
    <dbReference type="NCBI Taxonomy" id="166587"/>
    <lineage>
        <taxon>Bacteria</taxon>
        <taxon>Bacillati</taxon>
        <taxon>Chloroflexota</taxon>
        <taxon>environmental samples</taxon>
    </lineage>
</organism>
<gene>
    <name evidence="1" type="ORF">AVDCRST_MAG77-5258</name>
</gene>
<accession>A0A6J4K675</accession>
<name>A0A6J4K675_9CHLR</name>
<evidence type="ECO:0008006" key="2">
    <source>
        <dbReference type="Google" id="ProtNLM"/>
    </source>
</evidence>
<proteinExistence type="predicted"/>
<protein>
    <recommendedName>
        <fullName evidence="2">DUF4129 domain-containing protein</fullName>
    </recommendedName>
</protein>
<dbReference type="EMBL" id="CADCTC010000274">
    <property type="protein sequence ID" value="CAA9297135.1"/>
    <property type="molecule type" value="Genomic_DNA"/>
</dbReference>
<sequence length="66" mass="7084">MGLTTTRLARLERQLGAARDDGKVSVAFVRRLVYGQPLAPPTRSEARFLASLLAARPTAGDGDDDD</sequence>
<reference evidence="1" key="1">
    <citation type="submission" date="2020-02" db="EMBL/GenBank/DDBJ databases">
        <authorList>
            <person name="Meier V. D."/>
        </authorList>
    </citation>
    <scope>NUCLEOTIDE SEQUENCE</scope>
    <source>
        <strain evidence="1">AVDCRST_MAG77</strain>
    </source>
</reference>
<evidence type="ECO:0000313" key="1">
    <source>
        <dbReference type="EMBL" id="CAA9297135.1"/>
    </source>
</evidence>